<dbReference type="Proteomes" id="UP000824063">
    <property type="component" value="Unassembled WGS sequence"/>
</dbReference>
<organism evidence="8 9">
    <name type="scientific">Candidatus Enterococcus avicola</name>
    <dbReference type="NCBI Taxonomy" id="2838561"/>
    <lineage>
        <taxon>Bacteria</taxon>
        <taxon>Bacillati</taxon>
        <taxon>Bacillota</taxon>
        <taxon>Bacilli</taxon>
        <taxon>Lactobacillales</taxon>
        <taxon>Enterococcaceae</taxon>
        <taxon>Enterococcus</taxon>
    </lineage>
</organism>
<dbReference type="InterPro" id="IPR006710">
    <property type="entry name" value="Glyco_hydro_43"/>
</dbReference>
<dbReference type="GO" id="GO:0005975">
    <property type="term" value="P:carbohydrate metabolic process"/>
    <property type="evidence" value="ECO:0007669"/>
    <property type="project" value="InterPro"/>
</dbReference>
<keyword evidence="3 7" id="KW-0378">Hydrolase</keyword>
<evidence type="ECO:0000256" key="4">
    <source>
        <dbReference type="ARBA" id="ARBA00023295"/>
    </source>
</evidence>
<dbReference type="EMBL" id="DXBN01000148">
    <property type="protein sequence ID" value="HIZ53626.1"/>
    <property type="molecule type" value="Genomic_DNA"/>
</dbReference>
<feature type="active site" description="Proton acceptor" evidence="5">
    <location>
        <position position="7"/>
    </location>
</feature>
<proteinExistence type="inferred from homology"/>
<comment type="caution">
    <text evidence="8">The sequence shown here is derived from an EMBL/GenBank/DDBJ whole genome shotgun (WGS) entry which is preliminary data.</text>
</comment>
<evidence type="ECO:0000313" key="9">
    <source>
        <dbReference type="Proteomes" id="UP000824063"/>
    </source>
</evidence>
<evidence type="ECO:0000256" key="1">
    <source>
        <dbReference type="ARBA" id="ARBA00004834"/>
    </source>
</evidence>
<evidence type="ECO:0000256" key="3">
    <source>
        <dbReference type="ARBA" id="ARBA00022801"/>
    </source>
</evidence>
<gene>
    <name evidence="8" type="ORF">IAA20_06780</name>
</gene>
<reference evidence="8" key="2">
    <citation type="submission" date="2021-04" db="EMBL/GenBank/DDBJ databases">
        <authorList>
            <person name="Gilroy R."/>
        </authorList>
    </citation>
    <scope>NUCLEOTIDE SEQUENCE</scope>
    <source>
        <strain evidence="8">CHK172-16539</strain>
    </source>
</reference>
<comment type="pathway">
    <text evidence="1">Glycan metabolism; L-arabinan degradation.</text>
</comment>
<protein>
    <submittedName>
        <fullName evidence="8">Arabinan endo-1,5-alpha-L-arabinosidase</fullName>
    </submittedName>
</protein>
<evidence type="ECO:0000256" key="5">
    <source>
        <dbReference type="PIRSR" id="PIRSR606710-1"/>
    </source>
</evidence>
<dbReference type="SUPFAM" id="SSF75005">
    <property type="entry name" value="Arabinanase/levansucrase/invertase"/>
    <property type="match status" value="1"/>
</dbReference>
<dbReference type="PANTHER" id="PTHR43301">
    <property type="entry name" value="ARABINAN ENDO-1,5-ALPHA-L-ARABINOSIDASE"/>
    <property type="match status" value="1"/>
</dbReference>
<dbReference type="AlphaFoldDB" id="A0A9D2F8A9"/>
<feature type="site" description="Important for catalytic activity, responsible for pKa modulation of the active site Glu and correct orientation of both the proton donor and substrate" evidence="6">
    <location>
        <position position="126"/>
    </location>
</feature>
<evidence type="ECO:0000256" key="6">
    <source>
        <dbReference type="PIRSR" id="PIRSR606710-2"/>
    </source>
</evidence>
<accession>A0A9D2F8A9</accession>
<dbReference type="PANTHER" id="PTHR43301:SF3">
    <property type="entry name" value="ARABINAN ENDO-1,5-ALPHA-L-ARABINOSIDASE A-RELATED"/>
    <property type="match status" value="1"/>
</dbReference>
<feature type="active site" description="Proton donor" evidence="5">
    <location>
        <position position="182"/>
    </location>
</feature>
<dbReference type="Gene3D" id="2.115.10.20">
    <property type="entry name" value="Glycosyl hydrolase domain, family 43"/>
    <property type="match status" value="1"/>
</dbReference>
<dbReference type="InterPro" id="IPR023296">
    <property type="entry name" value="Glyco_hydro_beta-prop_sf"/>
</dbReference>
<evidence type="ECO:0000313" key="8">
    <source>
        <dbReference type="EMBL" id="HIZ53626.1"/>
    </source>
</evidence>
<dbReference type="GO" id="GO:0004553">
    <property type="term" value="F:hydrolase activity, hydrolyzing O-glycosyl compounds"/>
    <property type="evidence" value="ECO:0007669"/>
    <property type="project" value="InterPro"/>
</dbReference>
<name>A0A9D2F8A9_9ENTE</name>
<comment type="similarity">
    <text evidence="2 7">Belongs to the glycosyl hydrolase 43 family.</text>
</comment>
<dbReference type="InterPro" id="IPR050727">
    <property type="entry name" value="GH43_arabinanases"/>
</dbReference>
<keyword evidence="4 7" id="KW-0326">Glycosidase</keyword>
<dbReference type="CDD" id="cd08998">
    <property type="entry name" value="GH43_Arb43a-like"/>
    <property type="match status" value="1"/>
</dbReference>
<evidence type="ECO:0000256" key="7">
    <source>
        <dbReference type="RuleBase" id="RU361187"/>
    </source>
</evidence>
<dbReference type="Pfam" id="PF04616">
    <property type="entry name" value="Glyco_hydro_43"/>
    <property type="match status" value="1"/>
</dbReference>
<reference evidence="8" key="1">
    <citation type="journal article" date="2021" name="PeerJ">
        <title>Extensive microbial diversity within the chicken gut microbiome revealed by metagenomics and culture.</title>
        <authorList>
            <person name="Gilroy R."/>
            <person name="Ravi A."/>
            <person name="Getino M."/>
            <person name="Pursley I."/>
            <person name="Horton D.L."/>
            <person name="Alikhan N.F."/>
            <person name="Baker D."/>
            <person name="Gharbi K."/>
            <person name="Hall N."/>
            <person name="Watson M."/>
            <person name="Adriaenssens E.M."/>
            <person name="Foster-Nyarko E."/>
            <person name="Jarju S."/>
            <person name="Secka A."/>
            <person name="Antonio M."/>
            <person name="Oren A."/>
            <person name="Chaudhuri R.R."/>
            <person name="La Ragione R."/>
            <person name="Hildebrand F."/>
            <person name="Pallen M.J."/>
        </authorList>
    </citation>
    <scope>NUCLEOTIDE SEQUENCE</scope>
    <source>
        <strain evidence="8">CHK172-16539</strain>
    </source>
</reference>
<evidence type="ECO:0000256" key="2">
    <source>
        <dbReference type="ARBA" id="ARBA00009865"/>
    </source>
</evidence>
<sequence length="395" mass="44801">MKNGVHDPTIIQVDNEYYLLSTDTGLPSTKGIPLRYSTDLVNWEFKKTIFKGIPSIAKEWTNAKGLWAPEITYVDKEYRIYYSASTFGSSTSMIGLATASHPLSEWTDQGIVVKTNADIASHNAIDANICDDEVGNQWMVYGSFFSGIYIVRLDKETGKCLEKGDYGKQIALRPLAVEGAIEGPYIVYNEETNYYYLFVSFDSLSDSYHIRVARSKKIDGTYEDFTGKSMLDLQSNPNEIGFKLLGSYQWIGEDALYAPGHNSIFYDQLTQQQFVVHHIRRAPFTEDFYMQIRPLFWLSDGWPVIGWSDYDGEVKVIAFDSAKNQSKQWQIVIFNSDSKVIEAEKMTEKDGFLFDCLGVKQINLKENIIIYENKAGEIGLTGRLITGQTFIGKIL</sequence>